<protein>
    <recommendedName>
        <fullName evidence="1">DJ-1/PfpI domain-containing protein</fullName>
    </recommendedName>
</protein>
<dbReference type="AlphaFoldDB" id="A0A067QF99"/>
<evidence type="ECO:0000259" key="1">
    <source>
        <dbReference type="Pfam" id="PF01965"/>
    </source>
</evidence>
<dbReference type="CDD" id="cd03139">
    <property type="entry name" value="GATase1_PfpI_2"/>
    <property type="match status" value="1"/>
</dbReference>
<dbReference type="PANTHER" id="PTHR43130">
    <property type="entry name" value="ARAC-FAMILY TRANSCRIPTIONAL REGULATOR"/>
    <property type="match status" value="1"/>
</dbReference>
<dbReference type="OrthoDB" id="543156at2759"/>
<sequence length="228" mass="24543">MATPQVLSVAVCLYNDVTVLDYQGALDILGGVGFCCEKGFLPRSPKFVYDFKYLAKSLEPVQPIGSAPKVVPTMTYSEALDPEAKQFDIIIVPAGSMSGEIEQEAVMFLAKQSPGAKYVLTVCGGSAILAATGFLNGKRATTNKAGFKMIQAAFDKVNWVPKARWVVDGNIWTASGITAGFDMAHAFLSTIEGQDIATSIVNVLEYRPRLDPEDDEFAIIHGLVPLES</sequence>
<dbReference type="InterPro" id="IPR052158">
    <property type="entry name" value="INH-QAR"/>
</dbReference>
<dbReference type="Pfam" id="PF01965">
    <property type="entry name" value="DJ-1_PfpI"/>
    <property type="match status" value="1"/>
</dbReference>
<dbReference type="HOGENOM" id="CLU_000445_44_8_1"/>
<reference evidence="3" key="1">
    <citation type="journal article" date="2014" name="Proc. Natl. Acad. Sci. U.S.A.">
        <title>Extensive sampling of basidiomycete genomes demonstrates inadequacy of the white-rot/brown-rot paradigm for wood decay fungi.</title>
        <authorList>
            <person name="Riley R."/>
            <person name="Salamov A.A."/>
            <person name="Brown D.W."/>
            <person name="Nagy L.G."/>
            <person name="Floudas D."/>
            <person name="Held B.W."/>
            <person name="Levasseur A."/>
            <person name="Lombard V."/>
            <person name="Morin E."/>
            <person name="Otillar R."/>
            <person name="Lindquist E.A."/>
            <person name="Sun H."/>
            <person name="LaButti K.M."/>
            <person name="Schmutz J."/>
            <person name="Jabbour D."/>
            <person name="Luo H."/>
            <person name="Baker S.E."/>
            <person name="Pisabarro A.G."/>
            <person name="Walton J.D."/>
            <person name="Blanchette R.A."/>
            <person name="Henrissat B."/>
            <person name="Martin F."/>
            <person name="Cullen D."/>
            <person name="Hibbett D.S."/>
            <person name="Grigoriev I.V."/>
        </authorList>
    </citation>
    <scope>NUCLEOTIDE SEQUENCE [LARGE SCALE GENOMIC DNA]</scope>
    <source>
        <strain evidence="3">MUCL 33604</strain>
    </source>
</reference>
<dbReference type="SUPFAM" id="SSF52317">
    <property type="entry name" value="Class I glutamine amidotransferase-like"/>
    <property type="match status" value="1"/>
</dbReference>
<dbReference type="Proteomes" id="UP000027265">
    <property type="component" value="Unassembled WGS sequence"/>
</dbReference>
<dbReference type="PANTHER" id="PTHR43130:SF15">
    <property type="entry name" value="THIJ_PFPI FAMILY PROTEIN (AFU_ORTHOLOGUE AFUA_5G14240)"/>
    <property type="match status" value="1"/>
</dbReference>
<accession>A0A067QF99</accession>
<dbReference type="InterPro" id="IPR002818">
    <property type="entry name" value="DJ-1/PfpI"/>
</dbReference>
<dbReference type="STRING" id="933084.A0A067QF99"/>
<dbReference type="InParanoid" id="A0A067QF99"/>
<name>A0A067QF99_9AGAM</name>
<feature type="domain" description="DJ-1/PfpI" evidence="1">
    <location>
        <begin position="69"/>
        <end position="188"/>
    </location>
</feature>
<evidence type="ECO:0000313" key="3">
    <source>
        <dbReference type="Proteomes" id="UP000027265"/>
    </source>
</evidence>
<gene>
    <name evidence="2" type="ORF">JAAARDRAFT_173908</name>
</gene>
<dbReference type="InterPro" id="IPR029062">
    <property type="entry name" value="Class_I_gatase-like"/>
</dbReference>
<dbReference type="EMBL" id="KL197713">
    <property type="protein sequence ID" value="KDQ61286.1"/>
    <property type="molecule type" value="Genomic_DNA"/>
</dbReference>
<proteinExistence type="predicted"/>
<keyword evidence="3" id="KW-1185">Reference proteome</keyword>
<dbReference type="Gene3D" id="3.40.50.880">
    <property type="match status" value="1"/>
</dbReference>
<organism evidence="2 3">
    <name type="scientific">Jaapia argillacea MUCL 33604</name>
    <dbReference type="NCBI Taxonomy" id="933084"/>
    <lineage>
        <taxon>Eukaryota</taxon>
        <taxon>Fungi</taxon>
        <taxon>Dikarya</taxon>
        <taxon>Basidiomycota</taxon>
        <taxon>Agaricomycotina</taxon>
        <taxon>Agaricomycetes</taxon>
        <taxon>Agaricomycetidae</taxon>
        <taxon>Jaapiales</taxon>
        <taxon>Jaapiaceae</taxon>
        <taxon>Jaapia</taxon>
    </lineage>
</organism>
<evidence type="ECO:0000313" key="2">
    <source>
        <dbReference type="EMBL" id="KDQ61286.1"/>
    </source>
</evidence>